<feature type="transmembrane region" description="Helical" evidence="7">
    <location>
        <begin position="185"/>
        <end position="208"/>
    </location>
</feature>
<evidence type="ECO:0000259" key="8">
    <source>
        <dbReference type="Pfam" id="PF01794"/>
    </source>
</evidence>
<dbReference type="PANTHER" id="PTHR11972:SF69">
    <property type="entry name" value="FERRIC REDUCTION OXIDASE 6-RELATED"/>
    <property type="match status" value="1"/>
</dbReference>
<evidence type="ECO:0000313" key="10">
    <source>
        <dbReference type="Proteomes" id="UP000001058"/>
    </source>
</evidence>
<feature type="compositionally biased region" description="Gly residues" evidence="6">
    <location>
        <begin position="981"/>
        <end position="995"/>
    </location>
</feature>
<feature type="transmembrane region" description="Helical" evidence="7">
    <location>
        <begin position="248"/>
        <end position="267"/>
    </location>
</feature>
<feature type="transmembrane region" description="Helical" evidence="7">
    <location>
        <begin position="7"/>
        <end position="27"/>
    </location>
</feature>
<feature type="transmembrane region" description="Helical" evidence="7">
    <location>
        <begin position="220"/>
        <end position="242"/>
    </location>
</feature>
<feature type="domain" description="Ferric oxidoreductase" evidence="8">
    <location>
        <begin position="167"/>
        <end position="266"/>
    </location>
</feature>
<dbReference type="RefSeq" id="XP_002947669.1">
    <property type="nucleotide sequence ID" value="XM_002947623.1"/>
</dbReference>
<keyword evidence="5 7" id="KW-0472">Membrane</keyword>
<comment type="subcellular location">
    <subcellularLocation>
        <location evidence="1">Membrane</location>
        <topology evidence="1">Multi-pass membrane protein</topology>
    </subcellularLocation>
</comment>
<dbReference type="AlphaFoldDB" id="D8TMX1"/>
<evidence type="ECO:0000256" key="4">
    <source>
        <dbReference type="ARBA" id="ARBA00023002"/>
    </source>
</evidence>
<protein>
    <recommendedName>
        <fullName evidence="8">Ferric oxidoreductase domain-containing protein</fullName>
    </recommendedName>
</protein>
<keyword evidence="2 7" id="KW-0812">Transmembrane</keyword>
<keyword evidence="10" id="KW-1185">Reference proteome</keyword>
<evidence type="ECO:0000313" key="9">
    <source>
        <dbReference type="EMBL" id="EFJ51202.1"/>
    </source>
</evidence>
<name>D8TMX1_VOLCA</name>
<feature type="transmembrane region" description="Helical" evidence="7">
    <location>
        <begin position="129"/>
        <end position="150"/>
    </location>
</feature>
<evidence type="ECO:0000256" key="5">
    <source>
        <dbReference type="ARBA" id="ARBA00023136"/>
    </source>
</evidence>
<dbReference type="PANTHER" id="PTHR11972">
    <property type="entry name" value="NADPH OXIDASE"/>
    <property type="match status" value="1"/>
</dbReference>
<dbReference type="GeneID" id="9620830"/>
<dbReference type="InParanoid" id="D8TMX1"/>
<evidence type="ECO:0000256" key="7">
    <source>
        <dbReference type="SAM" id="Phobius"/>
    </source>
</evidence>
<feature type="transmembrane region" description="Helical" evidence="7">
    <location>
        <begin position="47"/>
        <end position="67"/>
    </location>
</feature>
<dbReference type="Proteomes" id="UP000001058">
    <property type="component" value="Unassembled WGS sequence"/>
</dbReference>
<dbReference type="OrthoDB" id="167398at2759"/>
<dbReference type="InterPro" id="IPR050369">
    <property type="entry name" value="RBOH/FRE"/>
</dbReference>
<keyword evidence="4" id="KW-0560">Oxidoreductase</keyword>
<organism evidence="10">
    <name type="scientific">Volvox carteri f. nagariensis</name>
    <dbReference type="NCBI Taxonomy" id="3068"/>
    <lineage>
        <taxon>Eukaryota</taxon>
        <taxon>Viridiplantae</taxon>
        <taxon>Chlorophyta</taxon>
        <taxon>core chlorophytes</taxon>
        <taxon>Chlorophyceae</taxon>
        <taxon>CS clade</taxon>
        <taxon>Chlamydomonadales</taxon>
        <taxon>Volvocaceae</taxon>
        <taxon>Volvox</taxon>
    </lineage>
</organism>
<feature type="region of interest" description="Disordered" evidence="6">
    <location>
        <begin position="981"/>
        <end position="1003"/>
    </location>
</feature>
<evidence type="ECO:0000256" key="1">
    <source>
        <dbReference type="ARBA" id="ARBA00004141"/>
    </source>
</evidence>
<gene>
    <name evidence="9" type="ORF">VOLCADRAFT_88039</name>
</gene>
<dbReference type="GO" id="GO:0016491">
    <property type="term" value="F:oxidoreductase activity"/>
    <property type="evidence" value="ECO:0007669"/>
    <property type="project" value="UniProtKB-KW"/>
</dbReference>
<evidence type="ECO:0000256" key="6">
    <source>
        <dbReference type="SAM" id="MobiDB-lite"/>
    </source>
</evidence>
<feature type="compositionally biased region" description="Pro residues" evidence="6">
    <location>
        <begin position="467"/>
        <end position="481"/>
    </location>
</feature>
<feature type="region of interest" description="Disordered" evidence="6">
    <location>
        <begin position="444"/>
        <end position="486"/>
    </location>
</feature>
<accession>D8TMX1</accession>
<evidence type="ECO:0000256" key="3">
    <source>
        <dbReference type="ARBA" id="ARBA00022989"/>
    </source>
</evidence>
<sequence>MSIPPRWLPASLVIFAGVVLTCSIWLSEESSLAAIPWPWHNFIPPPAVTNAILLAFAGVTCIVLAPAGRPLLPLRAKSLIYFFWLGLNLLWFIAGIRDRDFRKPSWLNQTRVPSRAKHLSEPVLRLLRLLYGVGMASAWPLLGNLFVALLSGTDRGLFLLGACLGGGLGHEEGVLSHALCGTAVWVWAASHALLTQIPMLVAGLWRVIVLPPWDGSETKATSNFMGLMAFLSLCALGVSSLAPLRRRFFNTFQVLHLVLAPAVLLFGCLHDKNIFWYGMLGATLYAADVVQRWMLRRRTAVATATVYPHHSRYSAAISHSLAAVTSTGRNPTTSHGSVVATVAAASTGSVAVAMGGGSGTGALDDRQFVVLRIHTGGGAPGCVCGQHVYLKVDRGVGGRGGEVDVGVCGEDRLLLFAGGAGITPIASILQALLVTTPAAAAPPPGYDTAAKDWIPQGHKPRNTQPGEIPPTSPPLPPPPPQHQLTAGASGIGVWAVSGGAAAATAAAAAATEKTSDAAAAAASAAWSCSHVHLVWASDAQPLLPLLRAAVARGWTVDLHCTRQPCRTSPSTTVKPCTASTVCRSSAAAMSIAGPTAAAAAAAHDDGAPGPDAVAKVKVMAAPWQLQGPACWGVAALAALLGAVGANLGSTAASTHNCMVATPAALGAGGEGGSFDTAAAEWMASVRAAFRPSAAYDGAGGGSAWSWLLTAALQGSAATSVLRCPASLLPSAVRQGLDAALAKGIHAAGKKALKAAGGVGTVSLKVCRAFGVAAPELCVKCDPFKGPGSGLDRLWPCCQARVCFFAARLAPLLGWVAGVLLGAAAACLVWQRWRMAAAAAGRGSGRRRRVLLPAPPPSHPAAGGSWLRGLWARSPAGGVARHEARAAEGRLHEVHDGVGNSDSHCAADGTAADGTLAVERAMEEGGAGIRTNAATAGAAAAGGSRHLLPGLEAMMLPGVLADVEAEAEAGVEAFQRTYGEEVGGVSGGTEGGGVSGGSTERHGDISGKQVVLKSGPQLRGAGIRVHVGRPDVDAYVGGEAAASGGGGCSAYPRAAAAATYRDVVVFGVVVCGPESLQAAVEAAYQRHLHKAYPKSWFRGFSFTTSTEGPMPTPDITPDETLRVWPFQHRLQSQTTDTN</sequence>
<dbReference type="GO" id="GO:0005886">
    <property type="term" value="C:plasma membrane"/>
    <property type="evidence" value="ECO:0007669"/>
    <property type="project" value="TreeGrafter"/>
</dbReference>
<dbReference type="Pfam" id="PF01794">
    <property type="entry name" value="Ferric_reduct"/>
    <property type="match status" value="1"/>
</dbReference>
<feature type="transmembrane region" description="Helical" evidence="7">
    <location>
        <begin position="79"/>
        <end position="96"/>
    </location>
</feature>
<dbReference type="InterPro" id="IPR013130">
    <property type="entry name" value="Fe3_Rdtase_TM_dom"/>
</dbReference>
<dbReference type="EMBL" id="GL378328">
    <property type="protein sequence ID" value="EFJ51202.1"/>
    <property type="molecule type" value="Genomic_DNA"/>
</dbReference>
<reference evidence="9 10" key="1">
    <citation type="journal article" date="2010" name="Science">
        <title>Genomic analysis of organismal complexity in the multicellular green alga Volvox carteri.</title>
        <authorList>
            <person name="Prochnik S.E."/>
            <person name="Umen J."/>
            <person name="Nedelcu A.M."/>
            <person name="Hallmann A."/>
            <person name="Miller S.M."/>
            <person name="Nishii I."/>
            <person name="Ferris P."/>
            <person name="Kuo A."/>
            <person name="Mitros T."/>
            <person name="Fritz-Laylin L.K."/>
            <person name="Hellsten U."/>
            <person name="Chapman J."/>
            <person name="Simakov O."/>
            <person name="Rensing S.A."/>
            <person name="Terry A."/>
            <person name="Pangilinan J."/>
            <person name="Kapitonov V."/>
            <person name="Jurka J."/>
            <person name="Salamov A."/>
            <person name="Shapiro H."/>
            <person name="Schmutz J."/>
            <person name="Grimwood J."/>
            <person name="Lindquist E."/>
            <person name="Lucas S."/>
            <person name="Grigoriev I.V."/>
            <person name="Schmitt R."/>
            <person name="Kirk D."/>
            <person name="Rokhsar D.S."/>
        </authorList>
    </citation>
    <scope>NUCLEOTIDE SEQUENCE [LARGE SCALE GENOMIC DNA]</scope>
    <source>
        <strain evidence="10">f. Nagariensis / Eve</strain>
    </source>
</reference>
<dbReference type="STRING" id="3068.D8TMX1"/>
<keyword evidence="3 7" id="KW-1133">Transmembrane helix</keyword>
<dbReference type="KEGG" id="vcn:VOLCADRAFT_88039"/>
<proteinExistence type="predicted"/>
<evidence type="ECO:0000256" key="2">
    <source>
        <dbReference type="ARBA" id="ARBA00022692"/>
    </source>
</evidence>